<evidence type="ECO:0000259" key="2">
    <source>
        <dbReference type="Pfam" id="PF00350"/>
    </source>
</evidence>
<feature type="transmembrane region" description="Helical" evidence="1">
    <location>
        <begin position="66"/>
        <end position="89"/>
    </location>
</feature>
<dbReference type="SUPFAM" id="SSF52540">
    <property type="entry name" value="P-loop containing nucleoside triphosphate hydrolases"/>
    <property type="match status" value="1"/>
</dbReference>
<accession>A0A081BRZ7</accession>
<evidence type="ECO:0000256" key="1">
    <source>
        <dbReference type="SAM" id="Phobius"/>
    </source>
</evidence>
<keyword evidence="4" id="KW-1185">Reference proteome</keyword>
<dbReference type="Proteomes" id="UP000030700">
    <property type="component" value="Unassembled WGS sequence"/>
</dbReference>
<dbReference type="InterPro" id="IPR051943">
    <property type="entry name" value="TRAFAC_Dynamin-like_GTPase"/>
</dbReference>
<feature type="domain" description="Dynamin N-terminal" evidence="2">
    <location>
        <begin position="49"/>
        <end position="199"/>
    </location>
</feature>
<dbReference type="PANTHER" id="PTHR43681:SF1">
    <property type="entry name" value="SARCALUMENIN"/>
    <property type="match status" value="1"/>
</dbReference>
<dbReference type="HOGENOM" id="CLU_025855_0_0_0"/>
<dbReference type="AlphaFoldDB" id="A0A081BRZ7"/>
<sequence length="598" mass="68963">MLERYAQKKQELRQIFEQLRQLAAIRQDQRILDSLQELTQKLDENRFYLVVLGQFKRGKSTFINSLLGSALLPTAIVPLTSIVTTIGYGDEQIHVRFQNGERLAISRAELLDYVTEKGNPNNCKHVEVVEICYPSPYLKDGVYIIDTPGVGSIFADNTRVTHEFLPHVDAALFLLAGDPPISHAELEFLKQVARSVETIFFLQNKVDHLSEQDRQESLEFSKRVIEEALPQRPIQMYPISAKFALEAKLTGDERLLQQSFLPEFDRVLSEFLGKEKGEVLLRVAWQSGRKLLADERFAIQLAQKAAALPLRDLEAKIEQFDQKREEIERQKHDNDYLYDGEVQKLLDLLDRDLAELQHQKLPQLLEQLQTVGEQQTQASAEEYRRILETTLRDGIIHTFDAWLASEEQTLTREYARISRQFSARTNAIIEELLNLSSRLFDLPIQRILSEETLSVSRQLYYLLGDQPGFFDLEGAVESLSSKLLPTRLSQRRILKALLQKLPQQIDANCGRVRWDFMYRIKQSVLKFREKLNATIDTTVENIQRALQQAKSLKSVKSAEAERLLDELNAHDAWGERIEHEFERLASSLQINHVNDENT</sequence>
<dbReference type="STRING" id="1499966.U14_05457"/>
<gene>
    <name evidence="3" type="ORF">U14_05457</name>
</gene>
<organism evidence="3 4">
    <name type="scientific">Candidatus Moduliflexus flocculans</name>
    <dbReference type="NCBI Taxonomy" id="1499966"/>
    <lineage>
        <taxon>Bacteria</taxon>
        <taxon>Candidatus Moduliflexota</taxon>
        <taxon>Candidatus Moduliflexia</taxon>
        <taxon>Candidatus Moduliflexales</taxon>
        <taxon>Candidatus Moduliflexaceae</taxon>
    </lineage>
</organism>
<evidence type="ECO:0000313" key="4">
    <source>
        <dbReference type="Proteomes" id="UP000030700"/>
    </source>
</evidence>
<dbReference type="CDD" id="cd09912">
    <property type="entry name" value="DLP_2"/>
    <property type="match status" value="1"/>
</dbReference>
<keyword evidence="1" id="KW-0472">Membrane</keyword>
<dbReference type="Pfam" id="PF00350">
    <property type="entry name" value="Dynamin_N"/>
    <property type="match status" value="1"/>
</dbReference>
<dbReference type="EMBL" id="DF820460">
    <property type="protein sequence ID" value="GAK54178.1"/>
    <property type="molecule type" value="Genomic_DNA"/>
</dbReference>
<keyword evidence="1" id="KW-1133">Transmembrane helix</keyword>
<proteinExistence type="predicted"/>
<protein>
    <submittedName>
        <fullName evidence="3">Dynamin family protein</fullName>
    </submittedName>
</protein>
<dbReference type="PANTHER" id="PTHR43681">
    <property type="entry name" value="TRANSMEMBRANE GTPASE FZO"/>
    <property type="match status" value="1"/>
</dbReference>
<dbReference type="Gene3D" id="3.40.50.300">
    <property type="entry name" value="P-loop containing nucleotide triphosphate hydrolases"/>
    <property type="match status" value="1"/>
</dbReference>
<dbReference type="InterPro" id="IPR027417">
    <property type="entry name" value="P-loop_NTPase"/>
</dbReference>
<name>A0A081BRZ7_9BACT</name>
<dbReference type="InterPro" id="IPR045063">
    <property type="entry name" value="Dynamin_N"/>
</dbReference>
<reference evidence="3 4" key="1">
    <citation type="journal article" date="2015" name="PeerJ">
        <title>First genomic representation of candidate bacterial phylum KSB3 points to enhanced environmental sensing as a trigger of wastewater bulking.</title>
        <authorList>
            <person name="Sekiguchi Y."/>
            <person name="Ohashi A."/>
            <person name="Parks D.H."/>
            <person name="Yamauchi T."/>
            <person name="Tyson G.W."/>
            <person name="Hugenholtz P."/>
        </authorList>
    </citation>
    <scope>NUCLEOTIDE SEQUENCE [LARGE SCALE GENOMIC DNA]</scope>
</reference>
<keyword evidence="1" id="KW-0812">Transmembrane</keyword>
<evidence type="ECO:0000313" key="3">
    <source>
        <dbReference type="EMBL" id="GAK54178.1"/>
    </source>
</evidence>